<protein>
    <recommendedName>
        <fullName evidence="5">N-acetyltransferase domain-containing protein</fullName>
    </recommendedName>
</protein>
<dbReference type="Pfam" id="PF00583">
    <property type="entry name" value="Acetyltransf_1"/>
    <property type="match status" value="1"/>
</dbReference>
<keyword evidence="4" id="KW-1185">Reference proteome</keyword>
<dbReference type="InterPro" id="IPR002912">
    <property type="entry name" value="ACT_dom"/>
</dbReference>
<dbReference type="Gene3D" id="3.40.630.30">
    <property type="match status" value="1"/>
</dbReference>
<dbReference type="InterPro" id="IPR000182">
    <property type="entry name" value="GNAT_dom"/>
</dbReference>
<organism evidence="3 4">
    <name type="scientific">Aeromicrobium erythreum</name>
    <dbReference type="NCBI Taxonomy" id="2041"/>
    <lineage>
        <taxon>Bacteria</taxon>
        <taxon>Bacillati</taxon>
        <taxon>Actinomycetota</taxon>
        <taxon>Actinomycetes</taxon>
        <taxon>Propionibacteriales</taxon>
        <taxon>Nocardioidaceae</taxon>
        <taxon>Aeromicrobium</taxon>
    </lineage>
</organism>
<dbReference type="SUPFAM" id="SSF55021">
    <property type="entry name" value="ACT-like"/>
    <property type="match status" value="1"/>
</dbReference>
<feature type="domain" description="N-acetyltransferase" evidence="1">
    <location>
        <begin position="174"/>
        <end position="327"/>
    </location>
</feature>
<feature type="domain" description="ACT" evidence="2">
    <location>
        <begin position="1"/>
        <end position="74"/>
    </location>
</feature>
<dbReference type="Proteomes" id="UP000067689">
    <property type="component" value="Chromosome"/>
</dbReference>
<dbReference type="Gene3D" id="3.30.70.260">
    <property type="match status" value="1"/>
</dbReference>
<dbReference type="CDD" id="cd04873">
    <property type="entry name" value="ACT_UUR-ACR-like"/>
    <property type="match status" value="1"/>
</dbReference>
<evidence type="ECO:0000259" key="1">
    <source>
        <dbReference type="PROSITE" id="PS51186"/>
    </source>
</evidence>
<dbReference type="InterPro" id="IPR016181">
    <property type="entry name" value="Acyl_CoA_acyltransferase"/>
</dbReference>
<dbReference type="GO" id="GO:0016747">
    <property type="term" value="F:acyltransferase activity, transferring groups other than amino-acyl groups"/>
    <property type="evidence" value="ECO:0007669"/>
    <property type="project" value="InterPro"/>
</dbReference>
<gene>
    <name evidence="3" type="ORF">AERYTH_08420</name>
</gene>
<accession>A0A0U4C9N3</accession>
<proteinExistence type="predicted"/>
<dbReference type="KEGG" id="aer:AERYTH_08420"/>
<evidence type="ECO:0008006" key="5">
    <source>
        <dbReference type="Google" id="ProtNLM"/>
    </source>
</evidence>
<dbReference type="PROSITE" id="PS51671">
    <property type="entry name" value="ACT"/>
    <property type="match status" value="1"/>
</dbReference>
<reference evidence="3 4" key="1">
    <citation type="journal article" date="1991" name="Int. J. Syst. Bacteriol.">
        <title>Description of the erythromycin-producing bacterium Arthrobacter sp. strain NRRL B-3381 as Aeromicrobium erythreum gen. nov., sp. nov.</title>
        <authorList>
            <person name="Miller E.S."/>
            <person name="Woese C.R."/>
            <person name="Brenner S."/>
        </authorList>
    </citation>
    <scope>NUCLEOTIDE SEQUENCE [LARGE SCALE GENOMIC DNA]</scope>
    <source>
        <strain evidence="3 4">AR18</strain>
    </source>
</reference>
<dbReference type="Pfam" id="PF01842">
    <property type="entry name" value="ACT"/>
    <property type="match status" value="1"/>
</dbReference>
<dbReference type="InterPro" id="IPR045865">
    <property type="entry name" value="ACT-like_dom_sf"/>
</dbReference>
<evidence type="ECO:0000313" key="3">
    <source>
        <dbReference type="EMBL" id="ALX04715.1"/>
    </source>
</evidence>
<dbReference type="CDD" id="cd04301">
    <property type="entry name" value="NAT_SF"/>
    <property type="match status" value="1"/>
</dbReference>
<evidence type="ECO:0000313" key="4">
    <source>
        <dbReference type="Proteomes" id="UP000067689"/>
    </source>
</evidence>
<name>A0A0U4C9N3_9ACTN</name>
<evidence type="ECO:0000259" key="2">
    <source>
        <dbReference type="PROSITE" id="PS51671"/>
    </source>
</evidence>
<dbReference type="PATRIC" id="fig|2041.4.peg.1765"/>
<dbReference type="EMBL" id="CP011502">
    <property type="protein sequence ID" value="ALX04715.1"/>
    <property type="molecule type" value="Genomic_DNA"/>
</dbReference>
<dbReference type="STRING" id="2041.AERYTH_08420"/>
<dbReference type="SUPFAM" id="SSF55729">
    <property type="entry name" value="Acyl-CoA N-acyltransferases (Nat)"/>
    <property type="match status" value="1"/>
</dbReference>
<sequence length="335" mass="35677">MRATFPDRPGLLGRVAQACGDADVNIVAMQVFSTRPTVTDEFVVEGDDGLTELALAGLFTEAGGAEVSVTRADGDAHLDAPTRYLDAVHEVLEGGRDVEEVLGELLAIAPPDVADYAGHDVLDLRRRNGSTLRVSRAVPFTAVERARAQALLSLVSDAGVDVPLIAPSPRHPVPLVRVAGLADIEAVSALHERCSVDTLYTRYQVPLRMPMTTRMARRLVTPEHGIALVVQVGLDLVGHGVLERGVLEGRPDDHVFQLLVEDAWQGRGFGTLLVKQAARHAKTDGAERLTFVSAGSNDTLLRAVGAAGFVARVERHDAAVHVTVPLSGVRAVETA</sequence>
<dbReference type="PROSITE" id="PS51186">
    <property type="entry name" value="GNAT"/>
    <property type="match status" value="1"/>
</dbReference>
<dbReference type="AlphaFoldDB" id="A0A0U4C9N3"/>